<dbReference type="InterPro" id="IPR011009">
    <property type="entry name" value="Kinase-like_dom_sf"/>
</dbReference>
<gene>
    <name evidence="2" type="ORF">ERS852511_04422</name>
</gene>
<keyword evidence="2" id="KW-0808">Transferase</keyword>
<dbReference type="Gene3D" id="3.90.1200.10">
    <property type="match status" value="1"/>
</dbReference>
<reference evidence="2 3" key="1">
    <citation type="submission" date="2015-09" db="EMBL/GenBank/DDBJ databases">
        <authorList>
            <consortium name="Pathogen Informatics"/>
        </authorList>
    </citation>
    <scope>NUCLEOTIDE SEQUENCE [LARGE SCALE GENOMIC DNA]</scope>
    <source>
        <strain evidence="2 3">2789STDY5834899</strain>
    </source>
</reference>
<sequence>MEINVQGHSGCQINISQENNTLFLLKGTKDINYIPRLIKQIEKQKKYSLETGFKIKIPEILSVENNSTDCIVKMEYVYALNFIDFFERSGKKSIDKFYNTLKEFIDWEIKHSELTEIPYTLIQNKFENIKSIIAQNKLLQQDQDIALLLTRSEPYFQSSDMMCIPIGKCHGDLTFSNILFDGGENYLIDFLDSFIESPLIDIVKLRQDTAFHWSEKMYTNTYDHLRLHLILKLLDERICKMASQFEWYNKYYQTFQLMNFWRILQYATKPEIVVFLKQIIFNLTYNHLSK</sequence>
<accession>A0A174TYE4</accession>
<proteinExistence type="predicted"/>
<dbReference type="GO" id="GO:0016740">
    <property type="term" value="F:transferase activity"/>
    <property type="evidence" value="ECO:0007669"/>
    <property type="project" value="UniProtKB-KW"/>
</dbReference>
<evidence type="ECO:0000259" key="1">
    <source>
        <dbReference type="Pfam" id="PF01636"/>
    </source>
</evidence>
<evidence type="ECO:0000313" key="2">
    <source>
        <dbReference type="EMBL" id="CUQ12555.1"/>
    </source>
</evidence>
<name>A0A174TYE4_BACT4</name>
<dbReference type="EMBL" id="CZAP01000024">
    <property type="protein sequence ID" value="CUQ12555.1"/>
    <property type="molecule type" value="Genomic_DNA"/>
</dbReference>
<dbReference type="RefSeq" id="WP_055300967.1">
    <property type="nucleotide sequence ID" value="NZ_CAXSVM010000051.1"/>
</dbReference>
<dbReference type="Proteomes" id="UP000095576">
    <property type="component" value="Unassembled WGS sequence"/>
</dbReference>
<protein>
    <submittedName>
        <fullName evidence="2">Phosphotransferase enzyme family</fullName>
    </submittedName>
</protein>
<dbReference type="InterPro" id="IPR002575">
    <property type="entry name" value="Aminoglycoside_PTrfase"/>
</dbReference>
<evidence type="ECO:0000313" key="3">
    <source>
        <dbReference type="Proteomes" id="UP000095576"/>
    </source>
</evidence>
<feature type="domain" description="Aminoglycoside phosphotransferase" evidence="1">
    <location>
        <begin position="167"/>
        <end position="212"/>
    </location>
</feature>
<dbReference type="SUPFAM" id="SSF56112">
    <property type="entry name" value="Protein kinase-like (PK-like)"/>
    <property type="match status" value="1"/>
</dbReference>
<organism evidence="2 3">
    <name type="scientific">Bacteroides thetaiotaomicron</name>
    <dbReference type="NCBI Taxonomy" id="818"/>
    <lineage>
        <taxon>Bacteria</taxon>
        <taxon>Pseudomonadati</taxon>
        <taxon>Bacteroidota</taxon>
        <taxon>Bacteroidia</taxon>
        <taxon>Bacteroidales</taxon>
        <taxon>Bacteroidaceae</taxon>
        <taxon>Bacteroides</taxon>
    </lineage>
</organism>
<dbReference type="AlphaFoldDB" id="A0A174TYE4"/>
<dbReference type="Pfam" id="PF01636">
    <property type="entry name" value="APH"/>
    <property type="match status" value="1"/>
</dbReference>